<sequence>MEPRQLWNRNTVLAEAFCLSDEHVRSAQSALDETQAHRSRLLAAFAVTVGSDSAVADLLGLSEREVRVARRTVGKEDARRMADDVLASVPGEVEGEPAPHEAAGHAPPQPQAPPPPPSHAPQHLQHQSYAQQAPSYVDVHAAAAPDAQAYLSAPVSAPSMGSASAATTASVTEAPGVRESAWTSAMDLVLIDSWQSGIDLRVLADEFGLDLARLVTRIQQLSAEGRLTAAPPAASPEDRSGRHRRDATGAATGSYATTAGSYAAPGSYTATGSYTAATGTYPTSGSYGTSAGSYGTSTGSYGTASYGTSTGSYDSYTNGVSPSGWEAPSTIPEEMVASYLPPQHTWPQYMAGSSR</sequence>
<gene>
    <name evidence="2" type="ORF">ACH429_09170</name>
</gene>
<dbReference type="RefSeq" id="WP_055470496.1">
    <property type="nucleotide sequence ID" value="NZ_JBIRWE010000003.1"/>
</dbReference>
<comment type="caution">
    <text evidence="2">The sequence shown here is derived from an EMBL/GenBank/DDBJ whole genome shotgun (WGS) entry which is preliminary data.</text>
</comment>
<proteinExistence type="predicted"/>
<name>A0ABW7URE9_9ACTN</name>
<protein>
    <recommendedName>
        <fullName evidence="4">RNA polymerase sigma factor 70 region 4 type 2 domain-containing protein</fullName>
    </recommendedName>
</protein>
<dbReference type="EMBL" id="JBIRWE010000003">
    <property type="protein sequence ID" value="MFI1964281.1"/>
    <property type="molecule type" value="Genomic_DNA"/>
</dbReference>
<keyword evidence="3" id="KW-1185">Reference proteome</keyword>
<evidence type="ECO:0008006" key="4">
    <source>
        <dbReference type="Google" id="ProtNLM"/>
    </source>
</evidence>
<feature type="region of interest" description="Disordered" evidence="1">
    <location>
        <begin position="226"/>
        <end position="252"/>
    </location>
</feature>
<organism evidence="2 3">
    <name type="scientific">Streptomyces pathocidini</name>
    <dbReference type="NCBI Taxonomy" id="1650571"/>
    <lineage>
        <taxon>Bacteria</taxon>
        <taxon>Bacillati</taxon>
        <taxon>Actinomycetota</taxon>
        <taxon>Actinomycetes</taxon>
        <taxon>Kitasatosporales</taxon>
        <taxon>Streptomycetaceae</taxon>
        <taxon>Streptomyces</taxon>
    </lineage>
</organism>
<reference evidence="2 3" key="1">
    <citation type="submission" date="2024-10" db="EMBL/GenBank/DDBJ databases">
        <title>The Natural Products Discovery Center: Release of the First 8490 Sequenced Strains for Exploring Actinobacteria Biosynthetic Diversity.</title>
        <authorList>
            <person name="Kalkreuter E."/>
            <person name="Kautsar S.A."/>
            <person name="Yang D."/>
            <person name="Bader C.D."/>
            <person name="Teijaro C.N."/>
            <person name="Fluegel L."/>
            <person name="Davis C.M."/>
            <person name="Simpson J.R."/>
            <person name="Lauterbach L."/>
            <person name="Steele A.D."/>
            <person name="Gui C."/>
            <person name="Meng S."/>
            <person name="Li G."/>
            <person name="Viehrig K."/>
            <person name="Ye F."/>
            <person name="Su P."/>
            <person name="Kiefer A.F."/>
            <person name="Nichols A."/>
            <person name="Cepeda A.J."/>
            <person name="Yan W."/>
            <person name="Fan B."/>
            <person name="Jiang Y."/>
            <person name="Adhikari A."/>
            <person name="Zheng C.-J."/>
            <person name="Schuster L."/>
            <person name="Cowan T.M."/>
            <person name="Smanski M.J."/>
            <person name="Chevrette M.G."/>
            <person name="De Carvalho L.P.S."/>
            <person name="Shen B."/>
        </authorList>
    </citation>
    <scope>NUCLEOTIDE SEQUENCE [LARGE SCALE GENOMIC DNA]</scope>
    <source>
        <strain evidence="2 3">NPDC020327</strain>
    </source>
</reference>
<accession>A0ABW7URE9</accession>
<feature type="compositionally biased region" description="Pro residues" evidence="1">
    <location>
        <begin position="107"/>
        <end position="119"/>
    </location>
</feature>
<evidence type="ECO:0000313" key="3">
    <source>
        <dbReference type="Proteomes" id="UP001611548"/>
    </source>
</evidence>
<evidence type="ECO:0000256" key="1">
    <source>
        <dbReference type="SAM" id="MobiDB-lite"/>
    </source>
</evidence>
<evidence type="ECO:0000313" key="2">
    <source>
        <dbReference type="EMBL" id="MFI1964281.1"/>
    </source>
</evidence>
<dbReference type="Proteomes" id="UP001611548">
    <property type="component" value="Unassembled WGS sequence"/>
</dbReference>
<feature type="region of interest" description="Disordered" evidence="1">
    <location>
        <begin position="91"/>
        <end position="130"/>
    </location>
</feature>